<evidence type="ECO:0000313" key="1">
    <source>
        <dbReference type="EMBL" id="JAD32600.1"/>
    </source>
</evidence>
<sequence>MARSSGTPIVSSVRALGAARRRAAVMVM</sequence>
<proteinExistence type="predicted"/>
<reference evidence="1" key="2">
    <citation type="journal article" date="2015" name="Data Brief">
        <title>Shoot transcriptome of the giant reed, Arundo donax.</title>
        <authorList>
            <person name="Barrero R.A."/>
            <person name="Guerrero F.D."/>
            <person name="Moolhuijzen P."/>
            <person name="Goolsby J.A."/>
            <person name="Tidwell J."/>
            <person name="Bellgard S.E."/>
            <person name="Bellgard M.I."/>
        </authorList>
    </citation>
    <scope>NUCLEOTIDE SEQUENCE</scope>
    <source>
        <tissue evidence="1">Shoot tissue taken approximately 20 cm above the soil surface</tissue>
    </source>
</reference>
<organism evidence="1">
    <name type="scientific">Arundo donax</name>
    <name type="common">Giant reed</name>
    <name type="synonym">Donax arundinaceus</name>
    <dbReference type="NCBI Taxonomy" id="35708"/>
    <lineage>
        <taxon>Eukaryota</taxon>
        <taxon>Viridiplantae</taxon>
        <taxon>Streptophyta</taxon>
        <taxon>Embryophyta</taxon>
        <taxon>Tracheophyta</taxon>
        <taxon>Spermatophyta</taxon>
        <taxon>Magnoliopsida</taxon>
        <taxon>Liliopsida</taxon>
        <taxon>Poales</taxon>
        <taxon>Poaceae</taxon>
        <taxon>PACMAD clade</taxon>
        <taxon>Arundinoideae</taxon>
        <taxon>Arundineae</taxon>
        <taxon>Arundo</taxon>
    </lineage>
</organism>
<reference evidence="1" key="1">
    <citation type="submission" date="2014-09" db="EMBL/GenBank/DDBJ databases">
        <authorList>
            <person name="Magalhaes I.L.F."/>
            <person name="Oliveira U."/>
            <person name="Santos F.R."/>
            <person name="Vidigal T.H.D.A."/>
            <person name="Brescovit A.D."/>
            <person name="Santos A.J."/>
        </authorList>
    </citation>
    <scope>NUCLEOTIDE SEQUENCE</scope>
    <source>
        <tissue evidence="1">Shoot tissue taken approximately 20 cm above the soil surface</tissue>
    </source>
</reference>
<accession>A0A0A8Z7A9</accession>
<name>A0A0A8Z7A9_ARUDO</name>
<dbReference type="AlphaFoldDB" id="A0A0A8Z7A9"/>
<protein>
    <submittedName>
        <fullName evidence="1">Uncharacterized protein</fullName>
    </submittedName>
</protein>
<dbReference type="EMBL" id="GBRH01265295">
    <property type="protein sequence ID" value="JAD32600.1"/>
    <property type="molecule type" value="Transcribed_RNA"/>
</dbReference>